<reference evidence="2" key="1">
    <citation type="journal article" date="2021" name="Nat. Commun.">
        <title>Genetic determinants of endophytism in the Arabidopsis root mycobiome.</title>
        <authorList>
            <person name="Mesny F."/>
            <person name="Miyauchi S."/>
            <person name="Thiergart T."/>
            <person name="Pickel B."/>
            <person name="Atanasova L."/>
            <person name="Karlsson M."/>
            <person name="Huettel B."/>
            <person name="Barry K.W."/>
            <person name="Haridas S."/>
            <person name="Chen C."/>
            <person name="Bauer D."/>
            <person name="Andreopoulos W."/>
            <person name="Pangilinan J."/>
            <person name="LaButti K."/>
            <person name="Riley R."/>
            <person name="Lipzen A."/>
            <person name="Clum A."/>
            <person name="Drula E."/>
            <person name="Henrissat B."/>
            <person name="Kohler A."/>
            <person name="Grigoriev I.V."/>
            <person name="Martin F.M."/>
            <person name="Hacquard S."/>
        </authorList>
    </citation>
    <scope>NUCLEOTIDE SEQUENCE</scope>
    <source>
        <strain evidence="2">MPI-CAGE-CH-0235</strain>
    </source>
</reference>
<feature type="compositionally biased region" description="Low complexity" evidence="1">
    <location>
        <begin position="332"/>
        <end position="344"/>
    </location>
</feature>
<dbReference type="AlphaFoldDB" id="A0A8K0SXJ7"/>
<dbReference type="Proteomes" id="UP000813444">
    <property type="component" value="Unassembled WGS sequence"/>
</dbReference>
<evidence type="ECO:0000256" key="1">
    <source>
        <dbReference type="SAM" id="MobiDB-lite"/>
    </source>
</evidence>
<dbReference type="OrthoDB" id="5138418at2759"/>
<feature type="region of interest" description="Disordered" evidence="1">
    <location>
        <begin position="128"/>
        <end position="147"/>
    </location>
</feature>
<proteinExistence type="predicted"/>
<feature type="compositionally biased region" description="Polar residues" evidence="1">
    <location>
        <begin position="236"/>
        <end position="246"/>
    </location>
</feature>
<accession>A0A8K0SXJ7</accession>
<protein>
    <submittedName>
        <fullName evidence="2">Uncharacterized protein</fullName>
    </submittedName>
</protein>
<feature type="compositionally biased region" description="Polar residues" evidence="1">
    <location>
        <begin position="390"/>
        <end position="404"/>
    </location>
</feature>
<evidence type="ECO:0000313" key="2">
    <source>
        <dbReference type="EMBL" id="KAH7324637.1"/>
    </source>
</evidence>
<sequence length="482" mass="52258">MASSYFHIPGAFNPDTAGVYSGVYRPPTSPSSSTTSYLAGSSFVNIESNAKRKRNRDSNLYTQPRNSAISDFDVVSTPGANPYRRPYVLAGQIGTPGATPLFETITPVEDVYTETNYRSGLCAKRVQDEKVNSSPEPTPLFELPTQPRPAQGWGSTFASFGGVVGRVLDFCTAGAFRGFYAGGGKGYGITATATGHDAMMVDDYNDKHDDQRMPGYFPNHCSIEIGLRDDPDYYNGEQSSGATTPTRPAAKRRQTEDTDDLGRNWVVISESAREKKTRPRVLNRNHSPSVTTGRRKSTPAARLSTTPKPAAAPPKRPSSRLSTAQPASLNIPRPASSASFASPRSPSPSKIPMPVSNSYHSPSSNMPPRLSSSQSSASRRRSTMTPTTSGASSFSHRRTNSGASMASHRAPPPDDDEVIDASPRLDAEAKKLASRRLMEERNADYRIAAFNKQLQDMIRQGKEALGTTIEVDSMDGVWEDDD</sequence>
<dbReference type="EMBL" id="JAGPNK010000003">
    <property type="protein sequence ID" value="KAH7324637.1"/>
    <property type="molecule type" value="Genomic_DNA"/>
</dbReference>
<organism evidence="2 3">
    <name type="scientific">Stachybotrys elegans</name>
    <dbReference type="NCBI Taxonomy" id="80388"/>
    <lineage>
        <taxon>Eukaryota</taxon>
        <taxon>Fungi</taxon>
        <taxon>Dikarya</taxon>
        <taxon>Ascomycota</taxon>
        <taxon>Pezizomycotina</taxon>
        <taxon>Sordariomycetes</taxon>
        <taxon>Hypocreomycetidae</taxon>
        <taxon>Hypocreales</taxon>
        <taxon>Stachybotryaceae</taxon>
        <taxon>Stachybotrys</taxon>
    </lineage>
</organism>
<feature type="compositionally biased region" description="Low complexity" evidence="1">
    <location>
        <begin position="361"/>
        <end position="389"/>
    </location>
</feature>
<feature type="compositionally biased region" description="Basic and acidic residues" evidence="1">
    <location>
        <begin position="253"/>
        <end position="262"/>
    </location>
</feature>
<name>A0A8K0SXJ7_9HYPO</name>
<evidence type="ECO:0000313" key="3">
    <source>
        <dbReference type="Proteomes" id="UP000813444"/>
    </source>
</evidence>
<keyword evidence="3" id="KW-1185">Reference proteome</keyword>
<gene>
    <name evidence="2" type="ORF">B0I35DRAFT_406424</name>
</gene>
<feature type="region of interest" description="Disordered" evidence="1">
    <location>
        <begin position="228"/>
        <end position="420"/>
    </location>
</feature>
<comment type="caution">
    <text evidence="2">The sequence shown here is derived from an EMBL/GenBank/DDBJ whole genome shotgun (WGS) entry which is preliminary data.</text>
</comment>